<accession>A0A318PGZ9</accession>
<dbReference type="OrthoDB" id="7857215at2"/>
<name>A0A318PGZ9_KOMXY</name>
<protein>
    <submittedName>
        <fullName evidence="1">Uncharacterized protein</fullName>
    </submittedName>
</protein>
<organism evidence="1 2">
    <name type="scientific">Komagataeibacter xylinus</name>
    <name type="common">Gluconacetobacter xylinus</name>
    <dbReference type="NCBI Taxonomy" id="28448"/>
    <lineage>
        <taxon>Bacteria</taxon>
        <taxon>Pseudomonadati</taxon>
        <taxon>Pseudomonadota</taxon>
        <taxon>Alphaproteobacteria</taxon>
        <taxon>Acetobacterales</taxon>
        <taxon>Acetobacteraceae</taxon>
        <taxon>Komagataeibacter</taxon>
    </lineage>
</organism>
<dbReference type="AlphaFoldDB" id="A0A318PGZ9"/>
<dbReference type="EMBL" id="NKUC01000023">
    <property type="protein sequence ID" value="PYD56419.1"/>
    <property type="molecule type" value="Genomic_DNA"/>
</dbReference>
<comment type="caution">
    <text evidence="1">The sequence shown here is derived from an EMBL/GenBank/DDBJ whole genome shotgun (WGS) entry which is preliminary data.</text>
</comment>
<evidence type="ECO:0000313" key="1">
    <source>
        <dbReference type="EMBL" id="PYD56419.1"/>
    </source>
</evidence>
<gene>
    <name evidence="1" type="ORF">CFR75_10940</name>
</gene>
<dbReference type="RefSeq" id="WP_061274617.1">
    <property type="nucleotide sequence ID" value="NZ_CBCRXN010000021.1"/>
</dbReference>
<keyword evidence="2" id="KW-1185">Reference proteome</keyword>
<sequence>MLATARLLLPEFVDHEGGVFLGIQFTKDSFAQWMSVPGNMKDVESMINHVHVYDILGNDNKISEHDARLVVHLLKRCWMVALHAGFPGKEFDVVVSGSEEDYGPVLTFSGK</sequence>
<dbReference type="Proteomes" id="UP000248257">
    <property type="component" value="Unassembled WGS sequence"/>
</dbReference>
<proteinExistence type="predicted"/>
<evidence type="ECO:0000313" key="2">
    <source>
        <dbReference type="Proteomes" id="UP000248257"/>
    </source>
</evidence>
<reference evidence="1 2" key="1">
    <citation type="submission" date="2017-07" db="EMBL/GenBank/DDBJ databases">
        <title>A draft genome sequence of Komagataeibacter xylinus LMG 1515.</title>
        <authorList>
            <person name="Skraban J."/>
            <person name="Cleenwerck I."/>
            <person name="Vandamme P."/>
            <person name="Trcek J."/>
        </authorList>
    </citation>
    <scope>NUCLEOTIDE SEQUENCE [LARGE SCALE GENOMIC DNA]</scope>
    <source>
        <strain evidence="1 2">LMG 1515</strain>
    </source>
</reference>